<comment type="caution">
    <text evidence="2">The sequence shown here is derived from an EMBL/GenBank/DDBJ whole genome shotgun (WGS) entry which is preliminary data.</text>
</comment>
<dbReference type="GO" id="GO:0055088">
    <property type="term" value="P:lipid homeostasis"/>
    <property type="evidence" value="ECO:0007669"/>
    <property type="project" value="TreeGrafter"/>
</dbReference>
<accession>A0AAD5H7T9</accession>
<proteinExistence type="predicted"/>
<dbReference type="AlphaFoldDB" id="A0AAD5H7T9"/>
<dbReference type="SUPFAM" id="SSF53474">
    <property type="entry name" value="alpha/beta-Hydrolases"/>
    <property type="match status" value="1"/>
</dbReference>
<dbReference type="InterPro" id="IPR000073">
    <property type="entry name" value="AB_hydrolase_1"/>
</dbReference>
<feature type="domain" description="AB hydrolase-1" evidence="1">
    <location>
        <begin position="4"/>
        <end position="214"/>
    </location>
</feature>
<evidence type="ECO:0000313" key="2">
    <source>
        <dbReference type="EMBL" id="KAI7844323.1"/>
    </source>
</evidence>
<dbReference type="GO" id="GO:0006654">
    <property type="term" value="P:phosphatidic acid biosynthetic process"/>
    <property type="evidence" value="ECO:0007669"/>
    <property type="project" value="TreeGrafter"/>
</dbReference>
<dbReference type="Pfam" id="PF12697">
    <property type="entry name" value="Abhydrolase_6"/>
    <property type="match status" value="1"/>
</dbReference>
<name>A0AAD5H7T9_9CHLO</name>
<evidence type="ECO:0000313" key="3">
    <source>
        <dbReference type="Proteomes" id="UP001205105"/>
    </source>
</evidence>
<dbReference type="GO" id="GO:0052689">
    <property type="term" value="F:carboxylic ester hydrolase activity"/>
    <property type="evidence" value="ECO:0007669"/>
    <property type="project" value="TreeGrafter"/>
</dbReference>
<sequence length="294" mass="31959">MPYFAAAGYDCYAVSLRGQGRSDRKTPAGEPLKVSGDLDSLTDDLAHVVAGLPRPPVLVAHSFGALLAEKYMTEVARRPALAGVACVCGVPPTGNKDIVVRVFKKSLWEAWKITWAFVGKSFARSLDEARFTFFSPDLPKGDLIRYQQQLAACSPVRLLDLSALNKARRGQLVVAAHCRVVELKCRCWCSLLVLLQLSPGCSAPDAVVTGRSQRSAPPYSQVLPLPALPAAAKQVPAFVGGGTTDIVVDWPAVQETAAWFGVQPAQWQDMAHDCMLDTRWEEAAASLRRWLDDL</sequence>
<dbReference type="PANTHER" id="PTHR42886">
    <property type="entry name" value="RE40534P-RELATED"/>
    <property type="match status" value="1"/>
</dbReference>
<protein>
    <recommendedName>
        <fullName evidence="1">AB hydrolase-1 domain-containing protein</fullName>
    </recommendedName>
</protein>
<dbReference type="Gene3D" id="3.40.50.1820">
    <property type="entry name" value="alpha/beta hydrolase"/>
    <property type="match status" value="1"/>
</dbReference>
<gene>
    <name evidence="2" type="ORF">COHA_002121</name>
</gene>
<evidence type="ECO:0000259" key="1">
    <source>
        <dbReference type="Pfam" id="PF12697"/>
    </source>
</evidence>
<organism evidence="2 3">
    <name type="scientific">Chlorella ohadii</name>
    <dbReference type="NCBI Taxonomy" id="2649997"/>
    <lineage>
        <taxon>Eukaryota</taxon>
        <taxon>Viridiplantae</taxon>
        <taxon>Chlorophyta</taxon>
        <taxon>core chlorophytes</taxon>
        <taxon>Trebouxiophyceae</taxon>
        <taxon>Chlorellales</taxon>
        <taxon>Chlorellaceae</taxon>
        <taxon>Chlorella clade</taxon>
        <taxon>Chlorella</taxon>
    </lineage>
</organism>
<dbReference type="PANTHER" id="PTHR42886:SF42">
    <property type="entry name" value="ALPHA_BETA-HYDROLASES SUPERFAMILY PROTEIN"/>
    <property type="match status" value="1"/>
</dbReference>
<keyword evidence="3" id="KW-1185">Reference proteome</keyword>
<dbReference type="Proteomes" id="UP001205105">
    <property type="component" value="Unassembled WGS sequence"/>
</dbReference>
<dbReference type="GO" id="GO:0042171">
    <property type="term" value="F:lysophosphatidic acid acyltransferase activity"/>
    <property type="evidence" value="ECO:0007669"/>
    <property type="project" value="TreeGrafter"/>
</dbReference>
<dbReference type="EMBL" id="JADXDR010000032">
    <property type="protein sequence ID" value="KAI7844323.1"/>
    <property type="molecule type" value="Genomic_DNA"/>
</dbReference>
<dbReference type="InterPro" id="IPR029058">
    <property type="entry name" value="AB_hydrolase_fold"/>
</dbReference>
<reference evidence="2" key="1">
    <citation type="submission" date="2020-11" db="EMBL/GenBank/DDBJ databases">
        <title>Chlorella ohadii genome sequencing and assembly.</title>
        <authorList>
            <person name="Murik O."/>
            <person name="Treves H."/>
            <person name="Kedem I."/>
            <person name="Shotland Y."/>
            <person name="Kaplan A."/>
        </authorList>
    </citation>
    <scope>NUCLEOTIDE SEQUENCE</scope>
    <source>
        <strain evidence="2">1</strain>
    </source>
</reference>